<accession>A0ABQ4A6K5</accession>
<dbReference type="Proteomes" id="UP000603200">
    <property type="component" value="Unassembled WGS sequence"/>
</dbReference>
<evidence type="ECO:0000313" key="2">
    <source>
        <dbReference type="Proteomes" id="UP000603200"/>
    </source>
</evidence>
<reference evidence="1 2" key="1">
    <citation type="submission" date="2021-01" db="EMBL/GenBank/DDBJ databases">
        <title>Whole genome shotgun sequence of Actinoplanes humidus NBRC 14915.</title>
        <authorList>
            <person name="Komaki H."/>
            <person name="Tamura T."/>
        </authorList>
    </citation>
    <scope>NUCLEOTIDE SEQUENCE [LARGE SCALE GENOMIC DNA]</scope>
    <source>
        <strain evidence="1 2">NBRC 14915</strain>
    </source>
</reference>
<evidence type="ECO:0000313" key="1">
    <source>
        <dbReference type="EMBL" id="GIE26476.1"/>
    </source>
</evidence>
<evidence type="ECO:0008006" key="3">
    <source>
        <dbReference type="Google" id="ProtNLM"/>
    </source>
</evidence>
<organism evidence="1 2">
    <name type="scientific">Winogradskya humida</name>
    <dbReference type="NCBI Taxonomy" id="113566"/>
    <lineage>
        <taxon>Bacteria</taxon>
        <taxon>Bacillati</taxon>
        <taxon>Actinomycetota</taxon>
        <taxon>Actinomycetes</taxon>
        <taxon>Micromonosporales</taxon>
        <taxon>Micromonosporaceae</taxon>
        <taxon>Winogradskya</taxon>
    </lineage>
</organism>
<proteinExistence type="predicted"/>
<keyword evidence="2" id="KW-1185">Reference proteome</keyword>
<sequence length="194" mass="20717">MTGPVLRTDRARIAELRSALVGGCLEDVAYGQSAFAGYADPQDGDIHQVDFELFMRFGNGVIAVTWDRDDRVEGLSVSTAEPYYEGDDTVLVPAMSTAWAAAIGRVVEAVDFGWQVSETGVPESLWGIRLGFSEGRRVVIALGEIGSDGAVWYHPDSLVVLFDERDLARCRTLGGTAAVSGPIIFETATSAVAG</sequence>
<name>A0ABQ4A6K5_9ACTN</name>
<dbReference type="EMBL" id="BOMN01000144">
    <property type="protein sequence ID" value="GIE26476.1"/>
    <property type="molecule type" value="Genomic_DNA"/>
</dbReference>
<gene>
    <name evidence="1" type="ORF">Ahu01nite_095780</name>
</gene>
<protein>
    <recommendedName>
        <fullName evidence="3">Suppressor of fused protein SUFU</fullName>
    </recommendedName>
</protein>
<comment type="caution">
    <text evidence="1">The sequence shown here is derived from an EMBL/GenBank/DDBJ whole genome shotgun (WGS) entry which is preliminary data.</text>
</comment>